<organism evidence="3 4">
    <name type="scientific">Collybiopsis confluens</name>
    <dbReference type="NCBI Taxonomy" id="2823264"/>
    <lineage>
        <taxon>Eukaryota</taxon>
        <taxon>Fungi</taxon>
        <taxon>Dikarya</taxon>
        <taxon>Basidiomycota</taxon>
        <taxon>Agaricomycotina</taxon>
        <taxon>Agaricomycetes</taxon>
        <taxon>Agaricomycetidae</taxon>
        <taxon>Agaricales</taxon>
        <taxon>Marasmiineae</taxon>
        <taxon>Omphalotaceae</taxon>
        <taxon>Collybiopsis</taxon>
    </lineage>
</organism>
<evidence type="ECO:0000256" key="2">
    <source>
        <dbReference type="SAM" id="SignalP"/>
    </source>
</evidence>
<gene>
    <name evidence="3" type="ORF">D9757_001586</name>
</gene>
<evidence type="ECO:0000256" key="1">
    <source>
        <dbReference type="SAM" id="MobiDB-lite"/>
    </source>
</evidence>
<keyword evidence="4" id="KW-1185">Reference proteome</keyword>
<sequence>MGEARLISLSTLMMVLLFPLVFLINSVEALPLGVQAGALGGSRRVTEEEVSWSHSLRRAGGDSLGIDVEVKLSYSLTSESGSRSEDMCESDSAGMGSGAGRRWDSSTSTNILFRFAGSFLNAAYRLPQILWTRVRQNTSIGAFNAQISTIGGCDSPSTVNMSTSGNTELSRTEENPSASVRSGQVDDSGAKTPFAAKSNQESSGIAAGEKNRGKYGITQPETRMDRISDVRKVILTRRANEPQLERMLLLFEDILY</sequence>
<feature type="region of interest" description="Disordered" evidence="1">
    <location>
        <begin position="156"/>
        <end position="216"/>
    </location>
</feature>
<feature type="signal peptide" evidence="2">
    <location>
        <begin position="1"/>
        <end position="29"/>
    </location>
</feature>
<accession>A0A8H5I064</accession>
<dbReference type="EMBL" id="JAACJN010000006">
    <property type="protein sequence ID" value="KAF5392355.1"/>
    <property type="molecule type" value="Genomic_DNA"/>
</dbReference>
<reference evidence="3 4" key="1">
    <citation type="journal article" date="2020" name="ISME J.">
        <title>Uncovering the hidden diversity of litter-decomposition mechanisms in mushroom-forming fungi.</title>
        <authorList>
            <person name="Floudas D."/>
            <person name="Bentzer J."/>
            <person name="Ahren D."/>
            <person name="Johansson T."/>
            <person name="Persson P."/>
            <person name="Tunlid A."/>
        </authorList>
    </citation>
    <scope>NUCLEOTIDE SEQUENCE [LARGE SCALE GENOMIC DNA]</scope>
    <source>
        <strain evidence="3 4">CBS 406.79</strain>
    </source>
</reference>
<comment type="caution">
    <text evidence="3">The sequence shown here is derived from an EMBL/GenBank/DDBJ whole genome shotgun (WGS) entry which is preliminary data.</text>
</comment>
<proteinExistence type="predicted"/>
<keyword evidence="2" id="KW-0732">Signal</keyword>
<evidence type="ECO:0000313" key="3">
    <source>
        <dbReference type="EMBL" id="KAF5392355.1"/>
    </source>
</evidence>
<feature type="compositionally biased region" description="Polar residues" evidence="1">
    <location>
        <begin position="156"/>
        <end position="182"/>
    </location>
</feature>
<dbReference type="AlphaFoldDB" id="A0A8H5I064"/>
<name>A0A8H5I064_9AGAR</name>
<evidence type="ECO:0000313" key="4">
    <source>
        <dbReference type="Proteomes" id="UP000518752"/>
    </source>
</evidence>
<feature type="region of interest" description="Disordered" evidence="1">
    <location>
        <begin position="80"/>
        <end position="104"/>
    </location>
</feature>
<dbReference type="Proteomes" id="UP000518752">
    <property type="component" value="Unassembled WGS sequence"/>
</dbReference>
<protein>
    <submittedName>
        <fullName evidence="3">Uncharacterized protein</fullName>
    </submittedName>
</protein>
<feature type="chain" id="PRO_5034416374" evidence="2">
    <location>
        <begin position="30"/>
        <end position="256"/>
    </location>
</feature>